<dbReference type="SMART" id="SM01134">
    <property type="entry name" value="DeoRC"/>
    <property type="match status" value="1"/>
</dbReference>
<dbReference type="InterPro" id="IPR037171">
    <property type="entry name" value="NagB/RpiA_transferase-like"/>
</dbReference>
<dbReference type="PROSITE" id="PS00894">
    <property type="entry name" value="HTH_DEOR_1"/>
    <property type="match status" value="1"/>
</dbReference>
<dbReference type="InterPro" id="IPR014036">
    <property type="entry name" value="DeoR-like_C"/>
</dbReference>
<evidence type="ECO:0000313" key="6">
    <source>
        <dbReference type="Proteomes" id="UP000050996"/>
    </source>
</evidence>
<dbReference type="InterPro" id="IPR036388">
    <property type="entry name" value="WH-like_DNA-bd_sf"/>
</dbReference>
<dbReference type="SUPFAM" id="SSF100950">
    <property type="entry name" value="NagB/RpiA/CoA transferase-like"/>
    <property type="match status" value="1"/>
</dbReference>
<dbReference type="Pfam" id="PF00455">
    <property type="entry name" value="DeoRC"/>
    <property type="match status" value="1"/>
</dbReference>
<feature type="domain" description="HTH deoR-type" evidence="4">
    <location>
        <begin position="3"/>
        <end position="58"/>
    </location>
</feature>
<evidence type="ECO:0000256" key="1">
    <source>
        <dbReference type="ARBA" id="ARBA00023015"/>
    </source>
</evidence>
<dbReference type="PROSITE" id="PS51000">
    <property type="entry name" value="HTH_DEOR_2"/>
    <property type="match status" value="1"/>
</dbReference>
<reference evidence="5 6" key="1">
    <citation type="submission" date="2015-09" db="EMBL/GenBank/DDBJ databases">
        <title>Genome sequencing project for genomic taxonomy and phylogenomics of Bacillus-like bacteria.</title>
        <authorList>
            <person name="Liu B."/>
            <person name="Wang J."/>
            <person name="Zhu Y."/>
            <person name="Liu G."/>
            <person name="Chen Q."/>
            <person name="Chen Z."/>
            <person name="Lan J."/>
            <person name="Che J."/>
            <person name="Ge C."/>
            <person name="Shi H."/>
            <person name="Pan Z."/>
            <person name="Liu X."/>
        </authorList>
    </citation>
    <scope>NUCLEOTIDE SEQUENCE [LARGE SCALE GENOMIC DNA]</scope>
    <source>
        <strain evidence="5 6">FJAT-18043</strain>
    </source>
</reference>
<keyword evidence="2" id="KW-0238">DNA-binding</keyword>
<keyword evidence="3" id="KW-0804">Transcription</keyword>
<dbReference type="GO" id="GO:0003677">
    <property type="term" value="F:DNA binding"/>
    <property type="evidence" value="ECO:0007669"/>
    <property type="project" value="UniProtKB-KW"/>
</dbReference>
<organism evidence="5 6">
    <name type="scientific">Cytobacillus solani</name>
    <dbReference type="NCBI Taxonomy" id="1637975"/>
    <lineage>
        <taxon>Bacteria</taxon>
        <taxon>Bacillati</taxon>
        <taxon>Bacillota</taxon>
        <taxon>Bacilli</taxon>
        <taxon>Bacillales</taxon>
        <taxon>Bacillaceae</taxon>
        <taxon>Cytobacillus</taxon>
    </lineage>
</organism>
<evidence type="ECO:0000256" key="3">
    <source>
        <dbReference type="ARBA" id="ARBA00023163"/>
    </source>
</evidence>
<dbReference type="Proteomes" id="UP000050996">
    <property type="component" value="Unassembled WGS sequence"/>
</dbReference>
<accession>A0A0Q3QQK5</accession>
<dbReference type="RefSeq" id="WP_053476396.1">
    <property type="nucleotide sequence ID" value="NZ_CP041305.1"/>
</dbReference>
<dbReference type="Gene3D" id="3.40.50.1360">
    <property type="match status" value="1"/>
</dbReference>
<dbReference type="EMBL" id="LJIX01000006">
    <property type="protein sequence ID" value="KQL19864.1"/>
    <property type="molecule type" value="Genomic_DNA"/>
</dbReference>
<comment type="caution">
    <text evidence="5">The sequence shown here is derived from an EMBL/GenBank/DDBJ whole genome shotgun (WGS) entry which is preliminary data.</text>
</comment>
<dbReference type="InterPro" id="IPR036390">
    <property type="entry name" value="WH_DNA-bd_sf"/>
</dbReference>
<dbReference type="Pfam" id="PF08220">
    <property type="entry name" value="HTH_DeoR"/>
    <property type="match status" value="1"/>
</dbReference>
<dbReference type="InterPro" id="IPR050313">
    <property type="entry name" value="Carb_Metab_HTH_regulators"/>
</dbReference>
<dbReference type="InterPro" id="IPR001034">
    <property type="entry name" value="DeoR_HTH"/>
</dbReference>
<dbReference type="SMART" id="SM00420">
    <property type="entry name" value="HTH_DEOR"/>
    <property type="match status" value="1"/>
</dbReference>
<dbReference type="PATRIC" id="fig|1637975.4.peg.3041"/>
<dbReference type="GO" id="GO:0003700">
    <property type="term" value="F:DNA-binding transcription factor activity"/>
    <property type="evidence" value="ECO:0007669"/>
    <property type="project" value="InterPro"/>
</dbReference>
<evidence type="ECO:0000313" key="5">
    <source>
        <dbReference type="EMBL" id="KQL19864.1"/>
    </source>
</evidence>
<dbReference type="AlphaFoldDB" id="A0A0Q3QQK5"/>
<evidence type="ECO:0000256" key="2">
    <source>
        <dbReference type="ARBA" id="ARBA00023125"/>
    </source>
</evidence>
<proteinExistence type="predicted"/>
<sequence length="253" mass="28342">MLPIARKKKIKEIILEKKSVTVADLTSQFNVTEETIRRDLKQLEEEGVLNRTYGGAYISEGVQNDVNVNLREHIHVEGKKKIAAECISSIKNGDSIFLDASTTSLVIASMLEDKKLTVVTNSLKVINSLVEKPNINIVVIGGTLSPTSLSNTGRSSEYTLNHYFFDTAFISCRSVSMQHGITDSNEQQAGIRKLAAEHANNVYLIADYTKFDKTSFARICDFDKINHVVVDKTLSTEWKQFLKEQNVTLHECE</sequence>
<dbReference type="InterPro" id="IPR018356">
    <property type="entry name" value="Tscrpt_reg_HTH_DeoR_CS"/>
</dbReference>
<dbReference type="PANTHER" id="PTHR30363:SF44">
    <property type="entry name" value="AGA OPERON TRANSCRIPTIONAL REPRESSOR-RELATED"/>
    <property type="match status" value="1"/>
</dbReference>
<dbReference type="PANTHER" id="PTHR30363">
    <property type="entry name" value="HTH-TYPE TRANSCRIPTIONAL REGULATOR SRLR-RELATED"/>
    <property type="match status" value="1"/>
</dbReference>
<dbReference type="PRINTS" id="PR00037">
    <property type="entry name" value="HTHLACR"/>
</dbReference>
<name>A0A0Q3QQK5_9BACI</name>
<dbReference type="Gene3D" id="1.10.10.10">
    <property type="entry name" value="Winged helix-like DNA-binding domain superfamily/Winged helix DNA-binding domain"/>
    <property type="match status" value="1"/>
</dbReference>
<keyword evidence="1" id="KW-0805">Transcription regulation</keyword>
<dbReference type="STRING" id="1637975.AN957_15690"/>
<gene>
    <name evidence="5" type="ORF">AN957_15690</name>
</gene>
<protein>
    <submittedName>
        <fullName evidence="5">DeoR family transcriptional regulator</fullName>
    </submittedName>
</protein>
<evidence type="ECO:0000259" key="4">
    <source>
        <dbReference type="PROSITE" id="PS51000"/>
    </source>
</evidence>
<keyword evidence="6" id="KW-1185">Reference proteome</keyword>
<dbReference type="SUPFAM" id="SSF46785">
    <property type="entry name" value="Winged helix' DNA-binding domain"/>
    <property type="match status" value="1"/>
</dbReference>